<comment type="caution">
    <text evidence="1">The sequence shown here is derived from an EMBL/GenBank/DDBJ whole genome shotgun (WGS) entry which is preliminary data.</text>
</comment>
<accession>A0A8H3AJ18</accession>
<organism evidence="1 2">
    <name type="scientific">Rhizoctonia solani</name>
    <dbReference type="NCBI Taxonomy" id="456999"/>
    <lineage>
        <taxon>Eukaryota</taxon>
        <taxon>Fungi</taxon>
        <taxon>Dikarya</taxon>
        <taxon>Basidiomycota</taxon>
        <taxon>Agaricomycotina</taxon>
        <taxon>Agaricomycetes</taxon>
        <taxon>Cantharellales</taxon>
        <taxon>Ceratobasidiaceae</taxon>
        <taxon>Rhizoctonia</taxon>
    </lineage>
</organism>
<evidence type="ECO:0000313" key="2">
    <source>
        <dbReference type="Proteomes" id="UP000663861"/>
    </source>
</evidence>
<dbReference type="EMBL" id="CAJMWY010000262">
    <property type="protein sequence ID" value="CAE6424254.1"/>
    <property type="molecule type" value="Genomic_DNA"/>
</dbReference>
<reference evidence="1" key="1">
    <citation type="submission" date="2021-01" db="EMBL/GenBank/DDBJ databases">
        <authorList>
            <person name="Kaushik A."/>
        </authorList>
    </citation>
    <scope>NUCLEOTIDE SEQUENCE</scope>
    <source>
        <strain evidence="1">AG4-RS23</strain>
    </source>
</reference>
<name>A0A8H3AJ18_9AGAM</name>
<evidence type="ECO:0000313" key="1">
    <source>
        <dbReference type="EMBL" id="CAE6424254.1"/>
    </source>
</evidence>
<sequence>MPDSARRRSLIGYVLRPIVGQLALAGLLTVPSSNKLVTSIKSSHCTQSRFIMNFRSEKGRKEVQDWYDHQGGNTRFTLLEYRKYKDGRLKHEFITVRLDKKTICRFDRRPHAGKGGYSLRDEVAFAEDSAHVLFSSETEYKELMERTEVLLSIKLPRGEDLGVILAVCEGIQTHVKAATYNLMQYNCYFFSWMIMAAMARRACNWETIILSKAGWDGILQTSFACVFSTSNQHAGEPKTTRPQRNGMKQWFGRVFTRRHSQAVSPDSASLLTTPSGIETLRDALLSAYADSHNTIQRVPRTLLLRSQLGPALNKELSRIESSIFSSVKLTVALMKVRSGKNRMWQYFDGHLNVASRASAKILCTQDHPAAGSKSNSWKEVWRQAWDEAILPRRRIGNFVIVVSQEGMPNSAYIRDKTMEEWKNAWDEIDQLSVQYAAIITAIITRIMMEQLADIAQEQLVFGGNFWDESISKQPATPSLQEFIRERMHEHFEMVDRFGFGSSQELIASAEEAMCEVWVISLRIIESRGFR</sequence>
<dbReference type="Proteomes" id="UP000663861">
    <property type="component" value="Unassembled WGS sequence"/>
</dbReference>
<protein>
    <submittedName>
        <fullName evidence="1">Uncharacterized protein</fullName>
    </submittedName>
</protein>
<gene>
    <name evidence="1" type="ORF">RDB_LOCUS17637</name>
</gene>
<proteinExistence type="predicted"/>
<dbReference type="AlphaFoldDB" id="A0A8H3AJ18"/>